<protein>
    <submittedName>
        <fullName evidence="1">Uncharacterized protein</fullName>
    </submittedName>
</protein>
<proteinExistence type="predicted"/>
<evidence type="ECO:0000313" key="2">
    <source>
        <dbReference type="Proteomes" id="UP000005446"/>
    </source>
</evidence>
<sequence>MTYNLKYSQPPSIIFRKFFKRLFAFYEKVDDRAKGK</sequence>
<reference evidence="1 2" key="1">
    <citation type="journal article" date="2012" name="Eukaryot. Cell">
        <title>Genome sequence of the fungus Glarea lozoyensis: the first genome sequence of a species from the Helotiaceae family.</title>
        <authorList>
            <person name="Youssar L."/>
            <person name="Gruening B.A."/>
            <person name="Erxleben A."/>
            <person name="Guenther S."/>
            <person name="Huettel W."/>
        </authorList>
    </citation>
    <scope>NUCLEOTIDE SEQUENCE [LARGE SCALE GENOMIC DNA]</scope>
    <source>
        <strain evidence="2">ATCC 74030 / MF5533</strain>
    </source>
</reference>
<accession>H0ECA4</accession>
<organism evidence="1 2">
    <name type="scientific">Glarea lozoyensis (strain ATCC 74030 / MF5533)</name>
    <dbReference type="NCBI Taxonomy" id="1104152"/>
    <lineage>
        <taxon>Eukaryota</taxon>
        <taxon>Fungi</taxon>
        <taxon>Dikarya</taxon>
        <taxon>Ascomycota</taxon>
        <taxon>Pezizomycotina</taxon>
        <taxon>Leotiomycetes</taxon>
        <taxon>Helotiales</taxon>
        <taxon>Helotiaceae</taxon>
        <taxon>Glarea</taxon>
    </lineage>
</organism>
<comment type="caution">
    <text evidence="1">The sequence shown here is derived from an EMBL/GenBank/DDBJ whole genome shotgun (WGS) entry which is preliminary data.</text>
</comment>
<keyword evidence="2" id="KW-1185">Reference proteome</keyword>
<dbReference type="InParanoid" id="H0ECA4"/>
<name>H0ECA4_GLAL7</name>
<dbReference type="AlphaFoldDB" id="H0ECA4"/>
<dbReference type="Proteomes" id="UP000005446">
    <property type="component" value="Unassembled WGS sequence"/>
</dbReference>
<evidence type="ECO:0000313" key="1">
    <source>
        <dbReference type="EMBL" id="EHL03847.1"/>
    </source>
</evidence>
<gene>
    <name evidence="1" type="ORF">M7I_0037</name>
</gene>
<dbReference type="HOGENOM" id="CLU_3359796_0_0_1"/>
<dbReference type="EMBL" id="AGUE01000001">
    <property type="protein sequence ID" value="EHL03847.1"/>
    <property type="molecule type" value="Genomic_DNA"/>
</dbReference>